<evidence type="ECO:0000313" key="5">
    <source>
        <dbReference type="Proteomes" id="UP000677228"/>
    </source>
</evidence>
<evidence type="ECO:0000313" key="3">
    <source>
        <dbReference type="EMBL" id="CAF0997432.1"/>
    </source>
</evidence>
<feature type="transmembrane region" description="Helical" evidence="1">
    <location>
        <begin position="7"/>
        <end position="34"/>
    </location>
</feature>
<keyword evidence="1" id="KW-1133">Transmembrane helix</keyword>
<dbReference type="InterPro" id="IPR025924">
    <property type="entry name" value="YHYH_dom"/>
</dbReference>
<dbReference type="Proteomes" id="UP000677228">
    <property type="component" value="Unassembled WGS sequence"/>
</dbReference>
<keyword evidence="1" id="KW-0472">Membrane</keyword>
<dbReference type="EMBL" id="CAJOBA010006236">
    <property type="protein sequence ID" value="CAF3767290.1"/>
    <property type="molecule type" value="Genomic_DNA"/>
</dbReference>
<keyword evidence="1" id="KW-0812">Transmembrane</keyword>
<name>A0A8S2DY81_9BILA</name>
<comment type="caution">
    <text evidence="3">The sequence shown here is derived from an EMBL/GenBank/DDBJ whole genome shotgun (WGS) entry which is preliminary data.</text>
</comment>
<reference evidence="3" key="1">
    <citation type="submission" date="2021-02" db="EMBL/GenBank/DDBJ databases">
        <authorList>
            <person name="Nowell W R."/>
        </authorList>
    </citation>
    <scope>NUCLEOTIDE SEQUENCE</scope>
</reference>
<evidence type="ECO:0000259" key="2">
    <source>
        <dbReference type="Pfam" id="PF14240"/>
    </source>
</evidence>
<dbReference type="EMBL" id="CAJNOK010006224">
    <property type="protein sequence ID" value="CAF0997432.1"/>
    <property type="molecule type" value="Genomic_DNA"/>
</dbReference>
<feature type="domain" description="YHYH" evidence="2">
    <location>
        <begin position="172"/>
        <end position="285"/>
    </location>
</feature>
<dbReference type="Proteomes" id="UP000682733">
    <property type="component" value="Unassembled WGS sequence"/>
</dbReference>
<accession>A0A8S2DY81</accession>
<gene>
    <name evidence="3" type="ORF">OVA965_LOCUS14387</name>
    <name evidence="4" type="ORF">TMI583_LOCUS14400</name>
</gene>
<evidence type="ECO:0000313" key="4">
    <source>
        <dbReference type="EMBL" id="CAF3767290.1"/>
    </source>
</evidence>
<proteinExistence type="predicted"/>
<sequence length="354" mass="37216">MGPGKLVCLMILAFGLLGFLFIISVVLALIPLYIAKHSGTPLTGSASNSLTDCQTLTAKFNTTCSSGPVTNIKATTGTNVTCLGLTGTSNSTVKIRVQSNGLPLFCPNIPMLDTFSEQNIDFEVNFNPAVSVNSPIFKPPTQSALDSILCNISSEMAPPSSSGYFLYSTPASGGTLAGISVDGVSIFNVNSANNQDPFYPSTASPESVDQCLAHCNPTGAVYHYHIASGCALNPPSGNITSCSANTSCSSSIAAYSISTFTNYKQLTVIGIAKDGHIIYGPYNSDGTKVTKGFDICNGMFYDKIGNYGYFATQTFPYITGCFGPGNYPTITPSCTTNPASAYTRSYYARLFTTG</sequence>
<dbReference type="Pfam" id="PF14240">
    <property type="entry name" value="YHYH"/>
    <property type="match status" value="1"/>
</dbReference>
<dbReference type="AlphaFoldDB" id="A0A8S2DY81"/>
<organism evidence="3 5">
    <name type="scientific">Didymodactylos carnosus</name>
    <dbReference type="NCBI Taxonomy" id="1234261"/>
    <lineage>
        <taxon>Eukaryota</taxon>
        <taxon>Metazoa</taxon>
        <taxon>Spiralia</taxon>
        <taxon>Gnathifera</taxon>
        <taxon>Rotifera</taxon>
        <taxon>Eurotatoria</taxon>
        <taxon>Bdelloidea</taxon>
        <taxon>Philodinida</taxon>
        <taxon>Philodinidae</taxon>
        <taxon>Didymodactylos</taxon>
    </lineage>
</organism>
<protein>
    <recommendedName>
        <fullName evidence="2">YHYH domain-containing protein</fullName>
    </recommendedName>
</protein>
<evidence type="ECO:0000256" key="1">
    <source>
        <dbReference type="SAM" id="Phobius"/>
    </source>
</evidence>